<feature type="domain" description="PHD-type" evidence="7">
    <location>
        <begin position="957"/>
        <end position="1082"/>
    </location>
</feature>
<dbReference type="Pfam" id="PF13831">
    <property type="entry name" value="PHD_2"/>
    <property type="match status" value="2"/>
</dbReference>
<dbReference type="PROSITE" id="PS50016">
    <property type="entry name" value="ZF_PHD_2"/>
    <property type="match status" value="2"/>
</dbReference>
<proteinExistence type="predicted"/>
<evidence type="ECO:0000313" key="9">
    <source>
        <dbReference type="Proteomes" id="UP000198341"/>
    </source>
</evidence>
<dbReference type="PANTHER" id="PTHR13793:SF107">
    <property type="entry name" value="BROMODOMAIN-CONTAINING PROTEIN HOMOLOG"/>
    <property type="match status" value="1"/>
</dbReference>
<keyword evidence="1" id="KW-0479">Metal-binding</keyword>
<evidence type="ECO:0000256" key="5">
    <source>
        <dbReference type="SAM" id="MobiDB-lite"/>
    </source>
</evidence>
<accession>K8EXU3</accession>
<evidence type="ECO:0000256" key="3">
    <source>
        <dbReference type="ARBA" id="ARBA00022833"/>
    </source>
</evidence>
<dbReference type="InterPro" id="IPR001965">
    <property type="entry name" value="Znf_PHD"/>
</dbReference>
<dbReference type="InterPro" id="IPR019786">
    <property type="entry name" value="Zinc_finger_PHD-type_CS"/>
</dbReference>
<dbReference type="GO" id="GO:0008270">
    <property type="term" value="F:zinc ion binding"/>
    <property type="evidence" value="ECO:0007669"/>
    <property type="project" value="UniProtKB-KW"/>
</dbReference>
<dbReference type="RefSeq" id="XP_007515199.1">
    <property type="nucleotide sequence ID" value="XM_007515137.1"/>
</dbReference>
<feature type="compositionally biased region" description="Gly residues" evidence="5">
    <location>
        <begin position="1"/>
        <end position="14"/>
    </location>
</feature>
<reference evidence="8 9" key="1">
    <citation type="submission" date="2011-10" db="EMBL/GenBank/DDBJ databases">
        <authorList>
            <person name="Genoscope - CEA"/>
        </authorList>
    </citation>
    <scope>NUCLEOTIDE SEQUENCE [LARGE SCALE GENOMIC DNA]</scope>
    <source>
        <strain evidence="8 9">RCC 1105</strain>
    </source>
</reference>
<feature type="domain" description="PHD-type" evidence="6">
    <location>
        <begin position="250"/>
        <end position="300"/>
    </location>
</feature>
<evidence type="ECO:0000256" key="4">
    <source>
        <dbReference type="PROSITE-ProRule" id="PRU00146"/>
    </source>
</evidence>
<feature type="compositionally biased region" description="Basic and acidic residues" evidence="5">
    <location>
        <begin position="447"/>
        <end position="461"/>
    </location>
</feature>
<dbReference type="GO" id="GO:0006357">
    <property type="term" value="P:regulation of transcription by RNA polymerase II"/>
    <property type="evidence" value="ECO:0007669"/>
    <property type="project" value="TreeGrafter"/>
</dbReference>
<feature type="region of interest" description="Disordered" evidence="5">
    <location>
        <begin position="432"/>
        <end position="541"/>
    </location>
</feature>
<dbReference type="Pfam" id="PF13832">
    <property type="entry name" value="zf-HC5HC2H_2"/>
    <property type="match status" value="2"/>
</dbReference>
<dbReference type="InterPro" id="IPR019787">
    <property type="entry name" value="Znf_PHD-finger"/>
</dbReference>
<dbReference type="STRING" id="41875.K8EXU3"/>
<dbReference type="SUPFAM" id="SSF57903">
    <property type="entry name" value="FYVE/PHD zinc finger"/>
    <property type="match status" value="2"/>
</dbReference>
<dbReference type="eggNOG" id="KOG0955">
    <property type="taxonomic scope" value="Eukaryota"/>
</dbReference>
<dbReference type="Gene3D" id="3.30.40.10">
    <property type="entry name" value="Zinc/RING finger domain, C3HC4 (zinc finger)"/>
    <property type="match status" value="4"/>
</dbReference>
<evidence type="ECO:0000256" key="1">
    <source>
        <dbReference type="ARBA" id="ARBA00022723"/>
    </source>
</evidence>
<dbReference type="EMBL" id="FO082278">
    <property type="protein sequence ID" value="CCO14078.1"/>
    <property type="molecule type" value="Genomic_DNA"/>
</dbReference>
<feature type="compositionally biased region" description="Basic and acidic residues" evidence="5">
    <location>
        <begin position="186"/>
        <end position="198"/>
    </location>
</feature>
<sequence>MAQGGGGGGGGGNGVKKNDDDEKRKSSHSLRESLRLLDESLRGKTTNFSTILVASLNDDDDEETKRTFFKAPSSLTSAIGDAQEKQQITSENEEPKVKNKQDYLQDEMQPWVKPVGASLADPEQGPFIAWCEEHFREVTTEDAKKLIPSTSQPKLEEDPDFLTLPVKERSYHEEWEEMDRKMKEMEEENRRRARENARIESIQSKQKKKQKSKEHGTKQKGYVAGAKTVNDDAKFIVTRISPIADLKEIKEYCGVCFDGESYEEDPIIFCEGCDVAVHLACYGLQKVPEGDWMCRACSTRSSKTVKKQCCLCTCPDGALKPTRDNRWAHLFCAQWIPELFISNTKAMEPVENMNKLVKERLSMNCVVCKTRNQGACIQCAYGNCTVPVHPMCAVQTGMRMEVRTDKKKEEVVDYRVYCEKHAAVLDKAAKVVEQRQQQDEGGTNPSGKDDDREEKSNKKGEDDNDDNDDDQEKESEKENNKKGGNKSASASPAKVMKPSSTPSKSEIATPAAAHKNDKSANENSSYRDDMVSPMSPKHGPTDAVNEHMEKALEFPAPELPSDINEFLMDERQDAQIAVSKMKAAAANKAAGGGGGTSLAEKCMICIKMKKGTSCGTPNAPLKCLRRKENIESLQKEMENNLGMKSPRSESKILTPKEELERLNKHKHLFEKFAPADEVTAELLRAQAALARVVNVTRTMANELLERIEADQPNVQKRFEKMERTVRDVEAYENRYRGGRWRVEKLRAGGQLPALADGGDGSLESLNASGALVDPLCTIVAMEDALCCVCTGGESEPPNEIMFCERCEVAVHQDCYGVGEIPDGDWLCWPCQIVEDREREMNAPRTRPPRYMREAGDGLMYDPRVKCELCPVMRGAMRAMVPAKLSSPLSEMKKCASIPNSSPRPGTTSSTPGGKVEVKMENVDVKDVAMTDAEQPEMETQQDTPMNRTKEEMVSPASQKLSALKDDAKALVNQTPKTDSPANMRPHKLKWAHVVCAKWMPGISCDLFSNEPEAIRGEESVPSRLLQATCSVCSSKEGAKVQCSKEGCRMYFHPLCARRANYYIEYGPQTEGTPVGHYCKNHSTQAKRDAGRKIKPSKIKGIATKGSSYVKSSVKRRPPTAEEITLLKRARVGLETLRLLCERVNKREKIRRDELESLGTLWKAQLNGQASGPVLKPGELEAAEDHGFIRQGPAVVYLTSTSMEEVAPSVPPGYELAREESIM</sequence>
<keyword evidence="3" id="KW-0862">Zinc</keyword>
<dbReference type="CDD" id="cd15492">
    <property type="entry name" value="PHD_BRPF_JADE_like"/>
    <property type="match status" value="2"/>
</dbReference>
<dbReference type="InterPro" id="IPR011011">
    <property type="entry name" value="Znf_FYVE_PHD"/>
</dbReference>
<evidence type="ECO:0000256" key="2">
    <source>
        <dbReference type="ARBA" id="ARBA00022771"/>
    </source>
</evidence>
<gene>
    <name evidence="8" type="ORF">Bathy01g04900</name>
</gene>
<dbReference type="PROSITE" id="PS01359">
    <property type="entry name" value="ZF_PHD_1"/>
    <property type="match status" value="2"/>
</dbReference>
<feature type="compositionally biased region" description="Basic and acidic residues" evidence="5">
    <location>
        <begin position="16"/>
        <end position="32"/>
    </location>
</feature>
<dbReference type="AlphaFoldDB" id="K8EXU3"/>
<dbReference type="InterPro" id="IPR034732">
    <property type="entry name" value="EPHD"/>
</dbReference>
<feature type="region of interest" description="Disordered" evidence="5">
    <location>
        <begin position="893"/>
        <end position="914"/>
    </location>
</feature>
<organism evidence="8 9">
    <name type="scientific">Bathycoccus prasinos</name>
    <dbReference type="NCBI Taxonomy" id="41875"/>
    <lineage>
        <taxon>Eukaryota</taxon>
        <taxon>Viridiplantae</taxon>
        <taxon>Chlorophyta</taxon>
        <taxon>Mamiellophyceae</taxon>
        <taxon>Mamiellales</taxon>
        <taxon>Bathycoccaceae</taxon>
        <taxon>Bathycoccus</taxon>
    </lineage>
</organism>
<dbReference type="OrthoDB" id="20839at2759"/>
<name>K8EXU3_9CHLO</name>
<dbReference type="PROSITE" id="PS51805">
    <property type="entry name" value="EPHD"/>
    <property type="match status" value="2"/>
</dbReference>
<dbReference type="PANTHER" id="PTHR13793">
    <property type="entry name" value="PHD FINGER PROTEINS"/>
    <property type="match status" value="1"/>
</dbReference>
<keyword evidence="2 4" id="KW-0863">Zinc-finger</keyword>
<dbReference type="Proteomes" id="UP000198341">
    <property type="component" value="Chromosome 1"/>
</dbReference>
<feature type="domain" description="PHD-type" evidence="6">
    <location>
        <begin position="783"/>
        <end position="833"/>
    </location>
</feature>
<dbReference type="SMART" id="SM00249">
    <property type="entry name" value="PHD"/>
    <property type="match status" value="4"/>
</dbReference>
<feature type="compositionally biased region" description="Acidic residues" evidence="5">
    <location>
        <begin position="462"/>
        <end position="473"/>
    </location>
</feature>
<dbReference type="KEGG" id="bpg:Bathy01g04900"/>
<feature type="compositionally biased region" description="Low complexity" evidence="5">
    <location>
        <begin position="900"/>
        <end position="913"/>
    </location>
</feature>
<evidence type="ECO:0000259" key="7">
    <source>
        <dbReference type="PROSITE" id="PS51805"/>
    </source>
</evidence>
<dbReference type="InterPro" id="IPR013083">
    <property type="entry name" value="Znf_RING/FYVE/PHD"/>
</dbReference>
<feature type="region of interest" description="Disordered" evidence="5">
    <location>
        <begin position="75"/>
        <end position="98"/>
    </location>
</feature>
<feature type="region of interest" description="Disordered" evidence="5">
    <location>
        <begin position="1"/>
        <end position="32"/>
    </location>
</feature>
<feature type="compositionally biased region" description="Basic and acidic residues" evidence="5">
    <location>
        <begin position="514"/>
        <end position="530"/>
    </location>
</feature>
<evidence type="ECO:0000259" key="6">
    <source>
        <dbReference type="PROSITE" id="PS50016"/>
    </source>
</evidence>
<feature type="domain" description="PHD-type" evidence="7">
    <location>
        <begin position="306"/>
        <end position="422"/>
    </location>
</feature>
<dbReference type="CDD" id="cd15571">
    <property type="entry name" value="ePHD"/>
    <property type="match status" value="1"/>
</dbReference>
<keyword evidence="9" id="KW-1185">Reference proteome</keyword>
<dbReference type="InterPro" id="IPR050701">
    <property type="entry name" value="Histone_Mod_Regulator"/>
</dbReference>
<feature type="region of interest" description="Disordered" evidence="5">
    <location>
        <begin position="186"/>
        <end position="220"/>
    </location>
</feature>
<evidence type="ECO:0000313" key="8">
    <source>
        <dbReference type="EMBL" id="CCO14078.1"/>
    </source>
</evidence>
<dbReference type="GeneID" id="19018225"/>
<protein>
    <submittedName>
        <fullName evidence="8">Unnamed protein product</fullName>
    </submittedName>
</protein>